<evidence type="ECO:0000256" key="5">
    <source>
        <dbReference type="ARBA" id="ARBA00022927"/>
    </source>
</evidence>
<dbReference type="HOGENOM" id="CLU_062830_0_0_1"/>
<evidence type="ECO:0000256" key="6">
    <source>
        <dbReference type="ARBA" id="ARBA00022989"/>
    </source>
</evidence>
<keyword evidence="6 11" id="KW-1133">Transmembrane helix</keyword>
<feature type="transmembrane region" description="Helical" evidence="11">
    <location>
        <begin position="311"/>
        <end position="332"/>
    </location>
</feature>
<dbReference type="AlphaFoldDB" id="A0A2R8MEN4"/>
<reference evidence="13" key="2">
    <citation type="submission" date="2025-08" db="UniProtKB">
        <authorList>
            <consortium name="Ensembl"/>
        </authorList>
    </citation>
    <scope>IDENTIFICATION</scope>
</reference>
<dbReference type="Pfam" id="PF03798">
    <property type="entry name" value="TRAM_LAG1_CLN8"/>
    <property type="match status" value="1"/>
</dbReference>
<keyword evidence="4 9" id="KW-0812">Transmembrane</keyword>
<comment type="similarity">
    <text evidence="2">Belongs to the TRAM family.</text>
</comment>
<feature type="transmembrane region" description="Helical" evidence="11">
    <location>
        <begin position="174"/>
        <end position="193"/>
    </location>
</feature>
<dbReference type="Proteomes" id="UP000008225">
    <property type="component" value="Chromosome 3"/>
</dbReference>
<evidence type="ECO:0000256" key="3">
    <source>
        <dbReference type="ARBA" id="ARBA00022448"/>
    </source>
</evidence>
<dbReference type="Ensembl" id="ENSCJAT00000084089.2">
    <property type="protein sequence ID" value="ENSCJAP00000058331.2"/>
    <property type="gene ID" value="ENSCJAG00000039409.2"/>
</dbReference>
<evidence type="ECO:0000256" key="9">
    <source>
        <dbReference type="PROSITE-ProRule" id="PRU00205"/>
    </source>
</evidence>
<reference evidence="13" key="1">
    <citation type="submission" date="2009-03" db="EMBL/GenBank/DDBJ databases">
        <authorList>
            <person name="Warren W."/>
            <person name="Ye L."/>
            <person name="Minx P."/>
            <person name="Worley K."/>
            <person name="Gibbs R."/>
            <person name="Wilson R.K."/>
        </authorList>
    </citation>
    <scope>NUCLEOTIDE SEQUENCE [LARGE SCALE GENOMIC DNA]</scope>
</reference>
<keyword evidence="8 9" id="KW-0472">Membrane</keyword>
<name>A0A2R8MEN4_CALJA</name>
<keyword evidence="14" id="KW-1185">Reference proteome</keyword>
<sequence length="460" mass="52191">MITNEDATEKRIQEHLGGGSEFEEAMIYLEDQCSQPPAWRRVGARRSISFPASAVPLVRMLSSARPSPLIYYFLGGRSDPGLTSEWEVEAPELLPWRRRCKEQPGGGGCGSPNHADIVSCVGMFFLLGLVFEGTAEASIVFLTLQHSVAVPAAEEQATGSKSLYYYGVKDLATVFFYMLVAIIIHATIQEYVLDKINRRMQFTKAKQNKFNESGQFSVFYFFSCIWGTFILISENCLSDPTLIWRAHPHSMMTFQMKFFYISQLAYWFHAFPELYFQKTKKQDIPRQVVYIGLHLFHITGAYLLYLNHLGLLLLVLHYFVELLSHMCGLFYFSDEKYQKGISLWAIVFILGRLVTLIVSVVTVGFHLAGSQNQNPDAITGNVNVLAAKIAVLSSSCTIQAYITWNLITLWLQRWIEDSNIQVSCMKKKRSRSSKKRTENGVGVETSNRVDCPPKRKEKSS</sequence>
<feature type="compositionally biased region" description="Basic and acidic residues" evidence="10">
    <location>
        <begin position="451"/>
        <end position="460"/>
    </location>
</feature>
<evidence type="ECO:0000256" key="1">
    <source>
        <dbReference type="ARBA" id="ARBA00004141"/>
    </source>
</evidence>
<comment type="subcellular location">
    <subcellularLocation>
        <location evidence="1">Membrane</location>
        <topology evidence="1">Multi-pass membrane protein</topology>
    </subcellularLocation>
</comment>
<dbReference type="GO" id="GO:0006616">
    <property type="term" value="P:SRP-dependent cotranslational protein targeting to membrane, translocation"/>
    <property type="evidence" value="ECO:0007669"/>
    <property type="project" value="InterPro"/>
</dbReference>
<reference evidence="13" key="3">
    <citation type="submission" date="2025-09" db="UniProtKB">
        <authorList>
            <consortium name="Ensembl"/>
        </authorList>
    </citation>
    <scope>IDENTIFICATION</scope>
</reference>
<feature type="transmembrane region" description="Helical" evidence="11">
    <location>
        <begin position="344"/>
        <end position="369"/>
    </location>
</feature>
<feature type="transmembrane region" description="Helical" evidence="11">
    <location>
        <begin position="214"/>
        <end position="232"/>
    </location>
</feature>
<feature type="region of interest" description="Disordered" evidence="10">
    <location>
        <begin position="428"/>
        <end position="460"/>
    </location>
</feature>
<evidence type="ECO:0000256" key="8">
    <source>
        <dbReference type="ARBA" id="ARBA00023136"/>
    </source>
</evidence>
<dbReference type="PROSITE" id="PS50922">
    <property type="entry name" value="TLC"/>
    <property type="match status" value="1"/>
</dbReference>
<feature type="transmembrane region" description="Helical" evidence="11">
    <location>
        <begin position="288"/>
        <end position="305"/>
    </location>
</feature>
<feature type="domain" description="TLC" evidence="12">
    <location>
        <begin position="208"/>
        <end position="417"/>
    </location>
</feature>
<dbReference type="GO" id="GO:0045048">
    <property type="term" value="P:protein insertion into ER membrane"/>
    <property type="evidence" value="ECO:0007669"/>
    <property type="project" value="TreeGrafter"/>
</dbReference>
<accession>A0A2R8MEN4</accession>
<evidence type="ECO:0000256" key="10">
    <source>
        <dbReference type="SAM" id="MobiDB-lite"/>
    </source>
</evidence>
<dbReference type="GeneTree" id="ENSGT00510000046470"/>
<feature type="transmembrane region" description="Helical" evidence="11">
    <location>
        <begin position="389"/>
        <end position="411"/>
    </location>
</feature>
<evidence type="ECO:0000259" key="12">
    <source>
        <dbReference type="PROSITE" id="PS50922"/>
    </source>
</evidence>
<proteinExistence type="inferred from homology"/>
<keyword evidence="7" id="KW-0811">Translocation</keyword>
<evidence type="ECO:0000256" key="11">
    <source>
        <dbReference type="SAM" id="Phobius"/>
    </source>
</evidence>
<evidence type="ECO:0000313" key="13">
    <source>
        <dbReference type="Ensembl" id="ENSCJAP00000058331.2"/>
    </source>
</evidence>
<dbReference type="InterPro" id="IPR016447">
    <property type="entry name" value="Translocation_assoc_membrane"/>
</dbReference>
<keyword evidence="5" id="KW-0653">Protein transport</keyword>
<protein>
    <submittedName>
        <fullName evidence="13">Translocation associated membrane protein 1 like 1</fullName>
    </submittedName>
</protein>
<evidence type="ECO:0000256" key="7">
    <source>
        <dbReference type="ARBA" id="ARBA00023010"/>
    </source>
</evidence>
<dbReference type="PANTHER" id="PTHR12371">
    <property type="entry name" value="TRANSLOCATION ASSOCIATED MEMBRANE PROTEIN"/>
    <property type="match status" value="1"/>
</dbReference>
<gene>
    <name evidence="13" type="primary">TRAM1L1</name>
</gene>
<dbReference type="InterPro" id="IPR006634">
    <property type="entry name" value="TLC-dom"/>
</dbReference>
<dbReference type="GO" id="GO:0005789">
    <property type="term" value="C:endoplasmic reticulum membrane"/>
    <property type="evidence" value="ECO:0007669"/>
    <property type="project" value="TreeGrafter"/>
</dbReference>
<keyword evidence="3" id="KW-0813">Transport</keyword>
<organism evidence="13 14">
    <name type="scientific">Callithrix jacchus</name>
    <name type="common">White-tufted-ear marmoset</name>
    <name type="synonym">Simia Jacchus</name>
    <dbReference type="NCBI Taxonomy" id="9483"/>
    <lineage>
        <taxon>Eukaryota</taxon>
        <taxon>Metazoa</taxon>
        <taxon>Chordata</taxon>
        <taxon>Craniata</taxon>
        <taxon>Vertebrata</taxon>
        <taxon>Euteleostomi</taxon>
        <taxon>Mammalia</taxon>
        <taxon>Eutheria</taxon>
        <taxon>Euarchontoglires</taxon>
        <taxon>Primates</taxon>
        <taxon>Haplorrhini</taxon>
        <taxon>Platyrrhini</taxon>
        <taxon>Cebidae</taxon>
        <taxon>Callitrichinae</taxon>
        <taxon>Callithrix</taxon>
        <taxon>Callithrix</taxon>
    </lineage>
</organism>
<dbReference type="OMA" id="SWSSEEW"/>
<feature type="transmembrane region" description="Helical" evidence="11">
    <location>
        <begin position="258"/>
        <end position="276"/>
    </location>
</feature>
<evidence type="ECO:0000256" key="4">
    <source>
        <dbReference type="ARBA" id="ARBA00022692"/>
    </source>
</evidence>
<evidence type="ECO:0000256" key="2">
    <source>
        <dbReference type="ARBA" id="ARBA00005999"/>
    </source>
</evidence>
<evidence type="ECO:0000313" key="14">
    <source>
        <dbReference type="Proteomes" id="UP000008225"/>
    </source>
</evidence>
<dbReference type="PANTHER" id="PTHR12371:SF9">
    <property type="entry name" value="TRANSLOCATING CHAIN-ASSOCIATED MEMBRANE PROTEIN 1-LIKE 1"/>
    <property type="match status" value="1"/>
</dbReference>
<dbReference type="SMART" id="SM00724">
    <property type="entry name" value="TLC"/>
    <property type="match status" value="1"/>
</dbReference>